<reference evidence="1 2" key="1">
    <citation type="submission" date="2024-09" db="EMBL/GenBank/DDBJ databases">
        <title>Chromosome-scale assembly of Riccia sorocarpa.</title>
        <authorList>
            <person name="Paukszto L."/>
        </authorList>
    </citation>
    <scope>NUCLEOTIDE SEQUENCE [LARGE SCALE GENOMIC DNA]</scope>
    <source>
        <strain evidence="1">LP-2024</strain>
        <tissue evidence="1">Aerial parts of the thallus</tissue>
    </source>
</reference>
<evidence type="ECO:0000313" key="1">
    <source>
        <dbReference type="EMBL" id="KAL3695173.1"/>
    </source>
</evidence>
<accession>A0ABD3HUP8</accession>
<name>A0ABD3HUP8_9MARC</name>
<gene>
    <name evidence="1" type="ORF">R1sor_008824</name>
</gene>
<organism evidence="1 2">
    <name type="scientific">Riccia sorocarpa</name>
    <dbReference type="NCBI Taxonomy" id="122646"/>
    <lineage>
        <taxon>Eukaryota</taxon>
        <taxon>Viridiplantae</taxon>
        <taxon>Streptophyta</taxon>
        <taxon>Embryophyta</taxon>
        <taxon>Marchantiophyta</taxon>
        <taxon>Marchantiopsida</taxon>
        <taxon>Marchantiidae</taxon>
        <taxon>Marchantiales</taxon>
        <taxon>Ricciaceae</taxon>
        <taxon>Riccia</taxon>
    </lineage>
</organism>
<evidence type="ECO:0000313" key="2">
    <source>
        <dbReference type="Proteomes" id="UP001633002"/>
    </source>
</evidence>
<comment type="caution">
    <text evidence="1">The sequence shown here is derived from an EMBL/GenBank/DDBJ whole genome shotgun (WGS) entry which is preliminary data.</text>
</comment>
<sequence length="82" mass="8771">MDLSREKCAYKVEVSEVDVQGRPGGSVRSTQTRQSIGEVAKDIDNKKAPAEVGGGLGRRDVYATRRSGSAKIRDLPPGIEAV</sequence>
<protein>
    <submittedName>
        <fullName evidence="1">Uncharacterized protein</fullName>
    </submittedName>
</protein>
<dbReference type="Proteomes" id="UP001633002">
    <property type="component" value="Unassembled WGS sequence"/>
</dbReference>
<proteinExistence type="predicted"/>
<keyword evidence="2" id="KW-1185">Reference proteome</keyword>
<dbReference type="AlphaFoldDB" id="A0ABD3HUP8"/>
<dbReference type="EMBL" id="JBJQOH010000003">
    <property type="protein sequence ID" value="KAL3695173.1"/>
    <property type="molecule type" value="Genomic_DNA"/>
</dbReference>